<keyword evidence="2 11" id="KW-0808">Transferase</keyword>
<keyword evidence="4" id="KW-0545">Nucleotide biosynthesis</keyword>
<dbReference type="PANTHER" id="PTHR10210">
    <property type="entry name" value="RIBOSE-PHOSPHATE DIPHOSPHOKINASE FAMILY MEMBER"/>
    <property type="match status" value="1"/>
</dbReference>
<dbReference type="CDD" id="cd06223">
    <property type="entry name" value="PRTases_typeI"/>
    <property type="match status" value="1"/>
</dbReference>
<keyword evidence="12" id="KW-1185">Reference proteome</keyword>
<dbReference type="Gene3D" id="3.40.50.2020">
    <property type="match status" value="2"/>
</dbReference>
<dbReference type="EC" id="2.7.6.1" evidence="1"/>
<dbReference type="EMBL" id="JBHMAG010000016">
    <property type="protein sequence ID" value="MFB9754590.1"/>
    <property type="molecule type" value="Genomic_DNA"/>
</dbReference>
<comment type="catalytic activity">
    <reaction evidence="9">
        <text>D-ribose 5-phosphate + ATP = 5-phospho-alpha-D-ribose 1-diphosphate + AMP + H(+)</text>
        <dbReference type="Rhea" id="RHEA:15609"/>
        <dbReference type="ChEBI" id="CHEBI:15378"/>
        <dbReference type="ChEBI" id="CHEBI:30616"/>
        <dbReference type="ChEBI" id="CHEBI:58017"/>
        <dbReference type="ChEBI" id="CHEBI:78346"/>
        <dbReference type="ChEBI" id="CHEBI:456215"/>
        <dbReference type="EC" id="2.7.6.1"/>
    </reaction>
</comment>
<dbReference type="GO" id="GO:0004749">
    <property type="term" value="F:ribose phosphate diphosphokinase activity"/>
    <property type="evidence" value="ECO:0007669"/>
    <property type="project" value="UniProtKB-EC"/>
</dbReference>
<evidence type="ECO:0000256" key="1">
    <source>
        <dbReference type="ARBA" id="ARBA00013247"/>
    </source>
</evidence>
<dbReference type="InterPro" id="IPR029057">
    <property type="entry name" value="PRTase-like"/>
</dbReference>
<keyword evidence="8" id="KW-0460">Magnesium</keyword>
<evidence type="ECO:0000256" key="8">
    <source>
        <dbReference type="ARBA" id="ARBA00022842"/>
    </source>
</evidence>
<dbReference type="NCBIfam" id="TIGR01251">
    <property type="entry name" value="ribP_PPkin"/>
    <property type="match status" value="1"/>
</dbReference>
<dbReference type="SMART" id="SM01400">
    <property type="entry name" value="Pribosyltran_N"/>
    <property type="match status" value="1"/>
</dbReference>
<keyword evidence="7" id="KW-0067">ATP-binding</keyword>
<dbReference type="InterPro" id="IPR000842">
    <property type="entry name" value="PRib_PP_synth_CS"/>
</dbReference>
<evidence type="ECO:0000256" key="6">
    <source>
        <dbReference type="ARBA" id="ARBA00022777"/>
    </source>
</evidence>
<evidence type="ECO:0000313" key="11">
    <source>
        <dbReference type="EMBL" id="MFB9754590.1"/>
    </source>
</evidence>
<proteinExistence type="predicted"/>
<dbReference type="InterPro" id="IPR029099">
    <property type="entry name" value="Pribosyltran_N"/>
</dbReference>
<evidence type="ECO:0000256" key="9">
    <source>
        <dbReference type="ARBA" id="ARBA00049535"/>
    </source>
</evidence>
<evidence type="ECO:0000256" key="5">
    <source>
        <dbReference type="ARBA" id="ARBA00022741"/>
    </source>
</evidence>
<keyword evidence="6" id="KW-0418">Kinase</keyword>
<evidence type="ECO:0000256" key="7">
    <source>
        <dbReference type="ARBA" id="ARBA00022840"/>
    </source>
</evidence>
<evidence type="ECO:0000259" key="10">
    <source>
        <dbReference type="Pfam" id="PF13793"/>
    </source>
</evidence>
<dbReference type="PANTHER" id="PTHR10210:SF32">
    <property type="entry name" value="RIBOSE-PHOSPHATE PYROPHOSPHOKINASE 2"/>
    <property type="match status" value="1"/>
</dbReference>
<dbReference type="InterPro" id="IPR000836">
    <property type="entry name" value="PRTase_dom"/>
</dbReference>
<evidence type="ECO:0000313" key="12">
    <source>
        <dbReference type="Proteomes" id="UP001589619"/>
    </source>
</evidence>
<sequence length="338" mass="36869">MNRDSEIKIFAGSSGAAFASSICRYLNVELGRSETITFSEGNTFVRIGETVRDKDIYLVQSIGLKPNDEFVEILFWIDAFKRASANTVTVIMPYFSYAKGDKKDEPRVSIRARVCAESIELAGADRVVAMDLHSHQIQGFFKKPVDHIFALPVLTEAILRMGLTDPVIVSPDAGFAKQARKFADYLGYPLAIGIKTRKDHHERAEMLDIIGDVHGKTAVIVDDFTISGGSLIELSKGLLQRGAKRIVACLSHLLINETAVRKLEESAIELIVGTDSVLNPHLAHSSKIRLVSAAPLFGEAIGRIHTRDSVSPLFDRVPDRVIASSLAGWESGPAGGQA</sequence>
<comment type="caution">
    <text evidence="11">The sequence shown here is derived from an EMBL/GenBank/DDBJ whole genome shotgun (WGS) entry which is preliminary data.</text>
</comment>
<evidence type="ECO:0000256" key="4">
    <source>
        <dbReference type="ARBA" id="ARBA00022727"/>
    </source>
</evidence>
<dbReference type="RefSeq" id="WP_344909200.1">
    <property type="nucleotide sequence ID" value="NZ_BAAAYO010000008.1"/>
</dbReference>
<evidence type="ECO:0000256" key="2">
    <source>
        <dbReference type="ARBA" id="ARBA00022679"/>
    </source>
</evidence>
<evidence type="ECO:0000256" key="3">
    <source>
        <dbReference type="ARBA" id="ARBA00022723"/>
    </source>
</evidence>
<dbReference type="Pfam" id="PF14572">
    <property type="entry name" value="Pribosyl_synth"/>
    <property type="match status" value="1"/>
</dbReference>
<dbReference type="Pfam" id="PF13793">
    <property type="entry name" value="Pribosyltran_N"/>
    <property type="match status" value="1"/>
</dbReference>
<dbReference type="Proteomes" id="UP001589619">
    <property type="component" value="Unassembled WGS sequence"/>
</dbReference>
<organism evidence="11 12">
    <name type="scientific">Paenibacillus hodogayensis</name>
    <dbReference type="NCBI Taxonomy" id="279208"/>
    <lineage>
        <taxon>Bacteria</taxon>
        <taxon>Bacillati</taxon>
        <taxon>Bacillota</taxon>
        <taxon>Bacilli</taxon>
        <taxon>Bacillales</taxon>
        <taxon>Paenibacillaceae</taxon>
        <taxon>Paenibacillus</taxon>
    </lineage>
</organism>
<name>A0ABV5W1Z1_9BACL</name>
<protein>
    <recommendedName>
        <fullName evidence="1">ribose-phosphate diphosphokinase</fullName>
        <ecNumber evidence="1">2.7.6.1</ecNumber>
    </recommendedName>
</protein>
<dbReference type="SUPFAM" id="SSF53271">
    <property type="entry name" value="PRTase-like"/>
    <property type="match status" value="2"/>
</dbReference>
<gene>
    <name evidence="11" type="ORF">ACFFNY_23730</name>
</gene>
<keyword evidence="5" id="KW-0547">Nucleotide-binding</keyword>
<dbReference type="PROSITE" id="PS00114">
    <property type="entry name" value="PRPP_SYNTHASE"/>
    <property type="match status" value="1"/>
</dbReference>
<keyword evidence="3" id="KW-0479">Metal-binding</keyword>
<dbReference type="NCBIfam" id="NF002320">
    <property type="entry name" value="PRK01259.1"/>
    <property type="match status" value="1"/>
</dbReference>
<accession>A0ABV5W1Z1</accession>
<feature type="domain" description="Ribose-phosphate pyrophosphokinase N-terminal" evidence="10">
    <location>
        <begin position="7"/>
        <end position="123"/>
    </location>
</feature>
<reference evidence="11 12" key="1">
    <citation type="submission" date="2024-09" db="EMBL/GenBank/DDBJ databases">
        <authorList>
            <person name="Sun Q."/>
            <person name="Mori K."/>
        </authorList>
    </citation>
    <scope>NUCLEOTIDE SEQUENCE [LARGE SCALE GENOMIC DNA]</scope>
    <source>
        <strain evidence="11 12">JCM 12520</strain>
    </source>
</reference>
<dbReference type="InterPro" id="IPR005946">
    <property type="entry name" value="Rib-P_diPkinase"/>
</dbReference>